<keyword evidence="8" id="KW-1185">Reference proteome</keyword>
<dbReference type="InterPro" id="IPR016031">
    <property type="entry name" value="Trp_RNA-bd_attenuator-like_dom"/>
</dbReference>
<evidence type="ECO:0000256" key="3">
    <source>
        <dbReference type="ARBA" id="ARBA00013287"/>
    </source>
</evidence>
<dbReference type="Proteomes" id="UP001412239">
    <property type="component" value="Unassembled WGS sequence"/>
</dbReference>
<dbReference type="AlphaFoldDB" id="A0A292PNR3"/>
<reference evidence="7" key="1">
    <citation type="submission" date="2015-10" db="EMBL/GenBank/DDBJ databases">
        <authorList>
            <person name="Regsiter A."/>
            <person name="william w."/>
        </authorList>
    </citation>
    <scope>NUCLEOTIDE SEQUENCE</scope>
    <source>
        <strain evidence="7">Montdore</strain>
    </source>
</reference>
<keyword evidence="5 6" id="KW-0496">Mitochondrion</keyword>
<comment type="similarity">
    <text evidence="2 6">Belongs to the AIM24 family.</text>
</comment>
<name>A0A292PNR3_9PEZI</name>
<evidence type="ECO:0000256" key="6">
    <source>
        <dbReference type="RuleBase" id="RU363045"/>
    </source>
</evidence>
<accession>A0A292PNR3</accession>
<protein>
    <recommendedName>
        <fullName evidence="3 6">Altered inheritance of mitochondria protein 24, mitochondrial</fullName>
    </recommendedName>
</protein>
<evidence type="ECO:0000313" key="8">
    <source>
        <dbReference type="Proteomes" id="UP001412239"/>
    </source>
</evidence>
<keyword evidence="4" id="KW-0809">Transit peptide</keyword>
<dbReference type="InterPro" id="IPR036983">
    <property type="entry name" value="AIM24_sf"/>
</dbReference>
<dbReference type="GO" id="GO:0007007">
    <property type="term" value="P:inner mitochondrial membrane organization"/>
    <property type="evidence" value="ECO:0007669"/>
    <property type="project" value="TreeGrafter"/>
</dbReference>
<evidence type="ECO:0000256" key="1">
    <source>
        <dbReference type="ARBA" id="ARBA00004173"/>
    </source>
</evidence>
<dbReference type="PANTHER" id="PTHR36959">
    <property type="entry name" value="ALTERED INHERITANCE OF MITOCHONDRIA PROTEIN 24, MITOCHONDRIAL"/>
    <property type="match status" value="1"/>
</dbReference>
<evidence type="ECO:0000256" key="2">
    <source>
        <dbReference type="ARBA" id="ARBA00009322"/>
    </source>
</evidence>
<dbReference type="GO" id="GO:0005743">
    <property type="term" value="C:mitochondrial inner membrane"/>
    <property type="evidence" value="ECO:0007669"/>
    <property type="project" value="TreeGrafter"/>
</dbReference>
<organism evidence="7 8">
    <name type="scientific">Tuber aestivum</name>
    <name type="common">summer truffle</name>
    <dbReference type="NCBI Taxonomy" id="59557"/>
    <lineage>
        <taxon>Eukaryota</taxon>
        <taxon>Fungi</taxon>
        <taxon>Dikarya</taxon>
        <taxon>Ascomycota</taxon>
        <taxon>Pezizomycotina</taxon>
        <taxon>Pezizomycetes</taxon>
        <taxon>Pezizales</taxon>
        <taxon>Tuberaceae</taxon>
        <taxon>Tuber</taxon>
    </lineage>
</organism>
<dbReference type="EMBL" id="LN891146">
    <property type="protein sequence ID" value="CUS08120.1"/>
    <property type="molecule type" value="Genomic_DNA"/>
</dbReference>
<evidence type="ECO:0000313" key="7">
    <source>
        <dbReference type="EMBL" id="CUS08120.1"/>
    </source>
</evidence>
<dbReference type="SUPFAM" id="SSF51219">
    <property type="entry name" value="TRAP-like"/>
    <property type="match status" value="1"/>
</dbReference>
<dbReference type="Gene3D" id="3.60.160.10">
    <property type="entry name" value="Mitochondrial biogenesis AIM24"/>
    <property type="match status" value="1"/>
</dbReference>
<sequence length="406" mass="44088">MATRRLNPFFIPTARSFLSIPLVLARSGPCSNRSVHIRATPSTTALDGFLDLSEQTQSIPKLSGAGPFPADVKFEVLGAPYSLLSVALPASSVLYSRRGTLVGVNGRADNVKDPTLLLHFLRANHRRIMFVGSLNSIISSTSPLTCLISTNSPNTTFGVIELDGKADWMVTQNDALLAWTGHSISAKPSVSPRMSLAHWGNSKLTGRGLVALVGRGQIYQVTLRAGEEFVVHPGSLLAYSINTEFGPVPYRLRSASIRLQVPRLNLDRLLLQIEFIRAMHNSEVSKTISKTLFAFRTWLRRTIWGDRLFVRFQGPGTILLQSRSARISDILGPHDVNEAAAVEPGAVEPLEHIGGATVGSASKFPSKPLLPASNSAADHKGLKVVTVGKDGKVEFEDSDFKDFTRN</sequence>
<comment type="subcellular location">
    <subcellularLocation>
        <location evidence="1 6">Mitochondrion</location>
    </subcellularLocation>
</comment>
<dbReference type="PANTHER" id="PTHR36959:SF2">
    <property type="entry name" value="ALTERED INHERITANCE OF MITOCHONDRIA PROTEIN 24, MITOCHONDRIAL"/>
    <property type="match status" value="1"/>
</dbReference>
<dbReference type="Pfam" id="PF01987">
    <property type="entry name" value="AIM24"/>
    <property type="match status" value="1"/>
</dbReference>
<gene>
    <name evidence="7" type="ORF">GSTUAT00007793001</name>
</gene>
<dbReference type="InterPro" id="IPR002838">
    <property type="entry name" value="AIM24"/>
</dbReference>
<proteinExistence type="inferred from homology"/>
<evidence type="ECO:0000256" key="5">
    <source>
        <dbReference type="ARBA" id="ARBA00023128"/>
    </source>
</evidence>
<evidence type="ECO:0000256" key="4">
    <source>
        <dbReference type="ARBA" id="ARBA00022946"/>
    </source>
</evidence>